<dbReference type="InterPro" id="IPR043502">
    <property type="entry name" value="DNA/RNA_pol_sf"/>
</dbReference>
<comment type="caution">
    <text evidence="4">The sequence shown here is derived from an EMBL/GenBank/DDBJ whole genome shotgun (WGS) entry which is preliminary data.</text>
</comment>
<feature type="compositionally biased region" description="Polar residues" evidence="1">
    <location>
        <begin position="403"/>
        <end position="426"/>
    </location>
</feature>
<dbReference type="InterPro" id="IPR000477">
    <property type="entry name" value="RT_dom"/>
</dbReference>
<dbReference type="PROSITE" id="PS50878">
    <property type="entry name" value="RT_POL"/>
    <property type="match status" value="1"/>
</dbReference>
<evidence type="ECO:0000256" key="2">
    <source>
        <dbReference type="SAM" id="Phobius"/>
    </source>
</evidence>
<keyword evidence="2" id="KW-1133">Transmembrane helix</keyword>
<gene>
    <name evidence="4" type="primary">RTase</name>
    <name evidence="4" type="ORF">AWC38_SpisGene5603</name>
</gene>
<evidence type="ECO:0000256" key="1">
    <source>
        <dbReference type="SAM" id="MobiDB-lite"/>
    </source>
</evidence>
<dbReference type="Proteomes" id="UP000225706">
    <property type="component" value="Unassembled WGS sequence"/>
</dbReference>
<dbReference type="Gene3D" id="2.60.40.420">
    <property type="entry name" value="Cupredoxins - blue copper proteins"/>
    <property type="match status" value="1"/>
</dbReference>
<accession>A0A2B4SMI9</accession>
<organism evidence="4 5">
    <name type="scientific">Stylophora pistillata</name>
    <name type="common">Smooth cauliflower coral</name>
    <dbReference type="NCBI Taxonomy" id="50429"/>
    <lineage>
        <taxon>Eukaryota</taxon>
        <taxon>Metazoa</taxon>
        <taxon>Cnidaria</taxon>
        <taxon>Anthozoa</taxon>
        <taxon>Hexacorallia</taxon>
        <taxon>Scleractinia</taxon>
        <taxon>Astrocoeniina</taxon>
        <taxon>Pocilloporidae</taxon>
        <taxon>Stylophora</taxon>
    </lineage>
</organism>
<dbReference type="Pfam" id="PF00078">
    <property type="entry name" value="RVT_1"/>
    <property type="match status" value="1"/>
</dbReference>
<protein>
    <submittedName>
        <fullName evidence="4">Putative RNA-directed DNA polymerase from transposon BS</fullName>
    </submittedName>
</protein>
<keyword evidence="2" id="KW-0472">Membrane</keyword>
<dbReference type="AlphaFoldDB" id="A0A2B4SMI9"/>
<sequence>MGNYQPISILSISSKILESAVSQRIVNHAFYEHSLVTENQWAYRKGFSTELMLIKLTEQCRQAVDNNKVVGVVFVDFQKGFDCVSHKILLNKLEIDFGIKGNLAAWLHSYLKGRRQFTVINGAASDFSRLNTGVPQGAVLGPTLFALYTNDLPDNITNATVFMYADDTTLFCIGDTVDIVIAELNAALKELELWCLRNQLLPHPKKCEGMLIHRGNFTGPLQSLKLMNDCIRWVKHTRLLGVYIDNRLNWDYHVKALKISFANKLNMLKRSLFLPRPMLLDLYFKVIYPSIIYGITVWGGLTNKEGLIALESLHCRVAKLMFNWPWDMPSFKFFYRLATSDGRKTSINSTYGGNCRTNKMKLKFLVCTSSTDPRCKSEDMCNGVSPTQLQTSSRPTNPPVTVESHSTIKNSSCANKTHPTTTISNQDDPEKDDREKENVLLREMRCNILVGFLACLCFLLVLSTILMYKYHRKRKNRSSSSRDSASVVHKISNDSADGGV</sequence>
<dbReference type="InterPro" id="IPR008972">
    <property type="entry name" value="Cupredoxin"/>
</dbReference>
<dbReference type="CDD" id="cd01650">
    <property type="entry name" value="RT_nLTR_like"/>
    <property type="match status" value="1"/>
</dbReference>
<reference evidence="5" key="1">
    <citation type="journal article" date="2017" name="bioRxiv">
        <title>Comparative analysis of the genomes of Stylophora pistillata and Acropora digitifera provides evidence for extensive differences between species of corals.</title>
        <authorList>
            <person name="Voolstra C.R."/>
            <person name="Li Y."/>
            <person name="Liew Y.J."/>
            <person name="Baumgarten S."/>
            <person name="Zoccola D."/>
            <person name="Flot J.-F."/>
            <person name="Tambutte S."/>
            <person name="Allemand D."/>
            <person name="Aranda M."/>
        </authorList>
    </citation>
    <scope>NUCLEOTIDE SEQUENCE [LARGE SCALE GENOMIC DNA]</scope>
</reference>
<dbReference type="EMBL" id="LSMT01000063">
    <property type="protein sequence ID" value="PFX29625.1"/>
    <property type="molecule type" value="Genomic_DNA"/>
</dbReference>
<proteinExistence type="predicted"/>
<evidence type="ECO:0000259" key="3">
    <source>
        <dbReference type="PROSITE" id="PS50878"/>
    </source>
</evidence>
<feature type="region of interest" description="Disordered" evidence="1">
    <location>
        <begin position="472"/>
        <end position="500"/>
    </location>
</feature>
<feature type="compositionally biased region" description="Polar residues" evidence="1">
    <location>
        <begin position="386"/>
        <end position="395"/>
    </location>
</feature>
<evidence type="ECO:0000313" key="4">
    <source>
        <dbReference type="EMBL" id="PFX29625.1"/>
    </source>
</evidence>
<feature type="transmembrane region" description="Helical" evidence="2">
    <location>
        <begin position="448"/>
        <end position="468"/>
    </location>
</feature>
<name>A0A2B4SMI9_STYPI</name>
<dbReference type="PANTHER" id="PTHR33332">
    <property type="entry name" value="REVERSE TRANSCRIPTASE DOMAIN-CONTAINING PROTEIN"/>
    <property type="match status" value="1"/>
</dbReference>
<feature type="domain" description="Reverse transcriptase" evidence="3">
    <location>
        <begin position="1"/>
        <end position="244"/>
    </location>
</feature>
<dbReference type="SUPFAM" id="SSF56672">
    <property type="entry name" value="DNA/RNA polymerases"/>
    <property type="match status" value="1"/>
</dbReference>
<evidence type="ECO:0000313" key="5">
    <source>
        <dbReference type="Proteomes" id="UP000225706"/>
    </source>
</evidence>
<keyword evidence="4" id="KW-0695">RNA-directed DNA polymerase</keyword>
<feature type="region of interest" description="Disordered" evidence="1">
    <location>
        <begin position="386"/>
        <end position="434"/>
    </location>
</feature>
<keyword evidence="5" id="KW-1185">Reference proteome</keyword>
<dbReference type="GO" id="GO:0003964">
    <property type="term" value="F:RNA-directed DNA polymerase activity"/>
    <property type="evidence" value="ECO:0007669"/>
    <property type="project" value="UniProtKB-KW"/>
</dbReference>
<dbReference type="STRING" id="50429.A0A2B4SMI9"/>
<keyword evidence="2" id="KW-0812">Transmembrane</keyword>
<keyword evidence="4" id="KW-0808">Transferase</keyword>
<keyword evidence="4" id="KW-0548">Nucleotidyltransferase</keyword>